<dbReference type="Proteomes" id="UP001319874">
    <property type="component" value="Chromosome 4"/>
</dbReference>
<keyword evidence="1" id="KW-0812">Transmembrane</keyword>
<accession>A0ABN6JVB7</accession>
<proteinExistence type="predicted"/>
<feature type="transmembrane region" description="Helical" evidence="1">
    <location>
        <begin position="12"/>
        <end position="33"/>
    </location>
</feature>
<gene>
    <name evidence="2" type="ORF">PTKU64_85820</name>
</gene>
<dbReference type="SUPFAM" id="SSF103473">
    <property type="entry name" value="MFS general substrate transporter"/>
    <property type="match status" value="1"/>
</dbReference>
<keyword evidence="1" id="KW-1133">Transmembrane helix</keyword>
<dbReference type="InterPro" id="IPR036259">
    <property type="entry name" value="MFS_trans_sf"/>
</dbReference>
<name>A0ABN6JVB7_9BURK</name>
<organism evidence="2 3">
    <name type="scientific">Paraburkholderia terrae</name>
    <dbReference type="NCBI Taxonomy" id="311230"/>
    <lineage>
        <taxon>Bacteria</taxon>
        <taxon>Pseudomonadati</taxon>
        <taxon>Pseudomonadota</taxon>
        <taxon>Betaproteobacteria</taxon>
        <taxon>Burkholderiales</taxon>
        <taxon>Burkholderiaceae</taxon>
        <taxon>Paraburkholderia</taxon>
    </lineage>
</organism>
<evidence type="ECO:0008006" key="4">
    <source>
        <dbReference type="Google" id="ProtNLM"/>
    </source>
</evidence>
<dbReference type="EMBL" id="AP024958">
    <property type="protein sequence ID" value="BCZ84907.1"/>
    <property type="molecule type" value="Genomic_DNA"/>
</dbReference>
<keyword evidence="1" id="KW-0472">Membrane</keyword>
<feature type="transmembrane region" description="Helical" evidence="1">
    <location>
        <begin position="45"/>
        <end position="63"/>
    </location>
</feature>
<evidence type="ECO:0000313" key="3">
    <source>
        <dbReference type="Proteomes" id="UP001319874"/>
    </source>
</evidence>
<evidence type="ECO:0000313" key="2">
    <source>
        <dbReference type="EMBL" id="BCZ84907.1"/>
    </source>
</evidence>
<keyword evidence="3" id="KW-1185">Reference proteome</keyword>
<protein>
    <recommendedName>
        <fullName evidence="4">MFS transporter</fullName>
    </recommendedName>
</protein>
<sequence>MTFVVALLRNAGMSSAVVSGFYTLLGAATIVSARLWSGLLDRMHGGQALAVLLAFLAFATVMLSRHSPRGKPLGCGV</sequence>
<evidence type="ECO:0000256" key="1">
    <source>
        <dbReference type="SAM" id="Phobius"/>
    </source>
</evidence>
<reference evidence="2 3" key="1">
    <citation type="journal article" date="2022" name="Front. Microbiol.">
        <title>Identification and characterization of a novel class of self-sufficient cytochrome P450 hydroxylase involved in cyclohexanecarboxylate degradation in Paraburkholderia terrae strain KU-64.</title>
        <authorList>
            <person name="Yamamoto T."/>
            <person name="Hasegawa Y."/>
            <person name="Iwaki H."/>
        </authorList>
    </citation>
    <scope>NUCLEOTIDE SEQUENCE [LARGE SCALE GENOMIC DNA]</scope>
    <source>
        <strain evidence="2 3">KU-64</strain>
    </source>
</reference>